<dbReference type="AlphaFoldDB" id="A0AAD4F3A4"/>
<dbReference type="EMBL" id="JAHCVI010000001">
    <property type="protein sequence ID" value="KAG7292296.1"/>
    <property type="molecule type" value="Genomic_DNA"/>
</dbReference>
<evidence type="ECO:0000313" key="4">
    <source>
        <dbReference type="Proteomes" id="UP001197093"/>
    </source>
</evidence>
<feature type="compositionally biased region" description="Polar residues" evidence="1">
    <location>
        <begin position="217"/>
        <end position="231"/>
    </location>
</feature>
<feature type="compositionally biased region" description="Low complexity" evidence="1">
    <location>
        <begin position="165"/>
        <end position="189"/>
    </location>
</feature>
<keyword evidence="4" id="KW-1185">Reference proteome</keyword>
<evidence type="ECO:0000256" key="1">
    <source>
        <dbReference type="SAM" id="MobiDB-lite"/>
    </source>
</evidence>
<protein>
    <recommendedName>
        <fullName evidence="5">Extracellular membrane protein CFEM domain-containing protein</fullName>
    </recommendedName>
</protein>
<evidence type="ECO:0008006" key="5">
    <source>
        <dbReference type="Google" id="ProtNLM"/>
    </source>
</evidence>
<feature type="compositionally biased region" description="Low complexity" evidence="1">
    <location>
        <begin position="120"/>
        <end position="158"/>
    </location>
</feature>
<proteinExistence type="predicted"/>
<feature type="signal peptide" evidence="2">
    <location>
        <begin position="1"/>
        <end position="23"/>
    </location>
</feature>
<feature type="region of interest" description="Disordered" evidence="1">
    <location>
        <begin position="120"/>
        <end position="231"/>
    </location>
</feature>
<name>A0AAD4F3A4_9PEZI</name>
<sequence>MLFARPLRLALVGAALLLGQVQATVQFPSCVTNCITSSYCEADSAKCMCKAAREIFLDSVISCLFFNCKSDLRTFDSSFLSPIEEFCDDSGRDIPSSKLRAASSAASSYIAKLPPLTTAKPTTSFSASPTPTPKTTPATTPKSSSSTLASSSAKPTATENDDDSSPSSTSAADESSTSTPAAETTAAPTLIVAPTTATQRPATSSGSSGSGSGGSGFDTNPFGSSGSSAGSTVRPIVSLLGLPMAVVVTMLAMR</sequence>
<gene>
    <name evidence="3" type="ORF">NEMBOFW57_002331</name>
</gene>
<dbReference type="Proteomes" id="UP001197093">
    <property type="component" value="Unassembled WGS sequence"/>
</dbReference>
<comment type="caution">
    <text evidence="3">The sequence shown here is derived from an EMBL/GenBank/DDBJ whole genome shotgun (WGS) entry which is preliminary data.</text>
</comment>
<feature type="chain" id="PRO_5041937483" description="Extracellular membrane protein CFEM domain-containing protein" evidence="2">
    <location>
        <begin position="24"/>
        <end position="254"/>
    </location>
</feature>
<evidence type="ECO:0000313" key="3">
    <source>
        <dbReference type="EMBL" id="KAG7292296.1"/>
    </source>
</evidence>
<accession>A0AAD4F3A4</accession>
<keyword evidence="2" id="KW-0732">Signal</keyword>
<evidence type="ECO:0000256" key="2">
    <source>
        <dbReference type="SAM" id="SignalP"/>
    </source>
</evidence>
<organism evidence="3 4">
    <name type="scientific">Staphylotrichum longicolle</name>
    <dbReference type="NCBI Taxonomy" id="669026"/>
    <lineage>
        <taxon>Eukaryota</taxon>
        <taxon>Fungi</taxon>
        <taxon>Dikarya</taxon>
        <taxon>Ascomycota</taxon>
        <taxon>Pezizomycotina</taxon>
        <taxon>Sordariomycetes</taxon>
        <taxon>Sordariomycetidae</taxon>
        <taxon>Sordariales</taxon>
        <taxon>Chaetomiaceae</taxon>
        <taxon>Staphylotrichum</taxon>
    </lineage>
</organism>
<reference evidence="3" key="1">
    <citation type="submission" date="2023-02" db="EMBL/GenBank/DDBJ databases">
        <authorList>
            <person name="Palmer J.M."/>
        </authorList>
    </citation>
    <scope>NUCLEOTIDE SEQUENCE</scope>
    <source>
        <strain evidence="3">FW57</strain>
    </source>
</reference>